<dbReference type="InterPro" id="IPR041577">
    <property type="entry name" value="RT_RNaseH_2"/>
</dbReference>
<dbReference type="EMBL" id="CP111025">
    <property type="protein sequence ID" value="WAR27013.1"/>
    <property type="molecule type" value="Genomic_DNA"/>
</dbReference>
<evidence type="ECO:0000313" key="3">
    <source>
        <dbReference type="EMBL" id="WAR27013.1"/>
    </source>
</evidence>
<feature type="domain" description="Reverse transcriptase/retrotransposon-derived protein RNase H-like" evidence="2">
    <location>
        <begin position="31"/>
        <end position="86"/>
    </location>
</feature>
<organism evidence="3 4">
    <name type="scientific">Mya arenaria</name>
    <name type="common">Soft-shell clam</name>
    <dbReference type="NCBI Taxonomy" id="6604"/>
    <lineage>
        <taxon>Eukaryota</taxon>
        <taxon>Metazoa</taxon>
        <taxon>Spiralia</taxon>
        <taxon>Lophotrochozoa</taxon>
        <taxon>Mollusca</taxon>
        <taxon>Bivalvia</taxon>
        <taxon>Autobranchia</taxon>
        <taxon>Heteroconchia</taxon>
        <taxon>Euheterodonta</taxon>
        <taxon>Imparidentia</taxon>
        <taxon>Neoheterodontei</taxon>
        <taxon>Myida</taxon>
        <taxon>Myoidea</taxon>
        <taxon>Myidae</taxon>
        <taxon>Mya</taxon>
    </lineage>
</organism>
<sequence length="86" mass="9409">MGTLISENGMKPDPEKIKSITEKPPPEDKKGPAMETMKTILTSQPVLKFYDLNKDVTVQTDSSQHGIGCCLMQDGHVIAYGSRSLT</sequence>
<dbReference type="PANTHER" id="PTHR37984">
    <property type="entry name" value="PROTEIN CBG26694"/>
    <property type="match status" value="1"/>
</dbReference>
<evidence type="ECO:0000313" key="4">
    <source>
        <dbReference type="Proteomes" id="UP001164746"/>
    </source>
</evidence>
<dbReference type="PANTHER" id="PTHR37984:SF8">
    <property type="entry name" value="CCHC-TYPE DOMAIN-CONTAINING PROTEIN"/>
    <property type="match status" value="1"/>
</dbReference>
<dbReference type="Pfam" id="PF17919">
    <property type="entry name" value="RT_RNaseH_2"/>
    <property type="match status" value="1"/>
</dbReference>
<dbReference type="InterPro" id="IPR050951">
    <property type="entry name" value="Retrovirus_Pol_polyprotein"/>
</dbReference>
<dbReference type="InterPro" id="IPR043502">
    <property type="entry name" value="DNA/RNA_pol_sf"/>
</dbReference>
<keyword evidence="4" id="KW-1185">Reference proteome</keyword>
<reference evidence="3" key="1">
    <citation type="submission" date="2022-11" db="EMBL/GenBank/DDBJ databases">
        <title>Centuries of genome instability and evolution in soft-shell clam transmissible cancer (bioRxiv).</title>
        <authorList>
            <person name="Hart S.F.M."/>
            <person name="Yonemitsu M.A."/>
            <person name="Giersch R.M."/>
            <person name="Beal B.F."/>
            <person name="Arriagada G."/>
            <person name="Davis B.W."/>
            <person name="Ostrander E.A."/>
            <person name="Goff S.P."/>
            <person name="Metzger M.J."/>
        </authorList>
    </citation>
    <scope>NUCLEOTIDE SEQUENCE</scope>
    <source>
        <strain evidence="3">MELC-2E11</strain>
        <tissue evidence="3">Siphon/mantle</tissue>
    </source>
</reference>
<dbReference type="SUPFAM" id="SSF56672">
    <property type="entry name" value="DNA/RNA polymerases"/>
    <property type="match status" value="1"/>
</dbReference>
<name>A0ABY7FXS3_MYAAR</name>
<gene>
    <name evidence="3" type="ORF">MAR_012717</name>
</gene>
<accession>A0ABY7FXS3</accession>
<proteinExistence type="predicted"/>
<protein>
    <submittedName>
        <fullName evidence="3">POL3-like protein</fullName>
    </submittedName>
</protein>
<feature type="region of interest" description="Disordered" evidence="1">
    <location>
        <begin position="1"/>
        <end position="32"/>
    </location>
</feature>
<feature type="compositionally biased region" description="Basic and acidic residues" evidence="1">
    <location>
        <begin position="10"/>
        <end position="32"/>
    </location>
</feature>
<dbReference type="Proteomes" id="UP001164746">
    <property type="component" value="Chromosome 14"/>
</dbReference>
<evidence type="ECO:0000256" key="1">
    <source>
        <dbReference type="SAM" id="MobiDB-lite"/>
    </source>
</evidence>
<evidence type="ECO:0000259" key="2">
    <source>
        <dbReference type="Pfam" id="PF17919"/>
    </source>
</evidence>